<reference evidence="2" key="2">
    <citation type="submission" date="2019-06" db="EMBL/GenBank/DDBJ databases">
        <title>Genomics analysis of Aphanomyces spp. identifies a new class of oomycete effector associated with host adaptation.</title>
        <authorList>
            <person name="Gaulin E."/>
        </authorList>
    </citation>
    <scope>NUCLEOTIDE SEQUENCE</scope>
    <source>
        <strain evidence="2">CBS 578.67</strain>
    </source>
</reference>
<protein>
    <submittedName>
        <fullName evidence="3">Aste57867_13549 protein</fullName>
    </submittedName>
</protein>
<reference evidence="3 4" key="1">
    <citation type="submission" date="2019-03" db="EMBL/GenBank/DDBJ databases">
        <authorList>
            <person name="Gaulin E."/>
            <person name="Dumas B."/>
        </authorList>
    </citation>
    <scope>NUCLEOTIDE SEQUENCE [LARGE SCALE GENOMIC DNA]</scope>
    <source>
        <strain evidence="3">CBS 568.67</strain>
    </source>
</reference>
<dbReference type="PANTHER" id="PTHR31827">
    <property type="entry name" value="EMB|CAB89363.1"/>
    <property type="match status" value="1"/>
</dbReference>
<name>A0A485KZA3_9STRA</name>
<evidence type="ECO:0000313" key="3">
    <source>
        <dbReference type="EMBL" id="VFT90387.1"/>
    </source>
</evidence>
<dbReference type="Pfam" id="PF24906">
    <property type="entry name" value="Zf_WRKY19"/>
    <property type="match status" value="3"/>
</dbReference>
<dbReference type="InterPro" id="IPR056866">
    <property type="entry name" value="Znf_WRKY19"/>
</dbReference>
<organism evidence="3 4">
    <name type="scientific">Aphanomyces stellatus</name>
    <dbReference type="NCBI Taxonomy" id="120398"/>
    <lineage>
        <taxon>Eukaryota</taxon>
        <taxon>Sar</taxon>
        <taxon>Stramenopiles</taxon>
        <taxon>Oomycota</taxon>
        <taxon>Saprolegniomycetes</taxon>
        <taxon>Saprolegniales</taxon>
        <taxon>Verrucalvaceae</taxon>
        <taxon>Aphanomyces</taxon>
    </lineage>
</organism>
<dbReference type="EMBL" id="VJMH01005462">
    <property type="protein sequence ID" value="KAF0695655.1"/>
    <property type="molecule type" value="Genomic_DNA"/>
</dbReference>
<feature type="domain" description="WRKY19-like zinc finger" evidence="1">
    <location>
        <begin position="42"/>
        <end position="65"/>
    </location>
</feature>
<evidence type="ECO:0000259" key="1">
    <source>
        <dbReference type="Pfam" id="PF24906"/>
    </source>
</evidence>
<dbReference type="AlphaFoldDB" id="A0A485KZA3"/>
<gene>
    <name evidence="3" type="primary">Aste57867_13549</name>
    <name evidence="2" type="ORF">As57867_013499</name>
    <name evidence="3" type="ORF">ASTE57867_13549</name>
</gene>
<proteinExistence type="predicted"/>
<evidence type="ECO:0000313" key="2">
    <source>
        <dbReference type="EMBL" id="KAF0695655.1"/>
    </source>
</evidence>
<feature type="domain" description="WRKY19-like zinc finger" evidence="1">
    <location>
        <begin position="66"/>
        <end position="89"/>
    </location>
</feature>
<dbReference type="EMBL" id="CAADRA010005483">
    <property type="protein sequence ID" value="VFT90387.1"/>
    <property type="molecule type" value="Genomic_DNA"/>
</dbReference>
<dbReference type="OrthoDB" id="94245at2759"/>
<dbReference type="Proteomes" id="UP000332933">
    <property type="component" value="Unassembled WGS sequence"/>
</dbReference>
<feature type="domain" description="WRKY19-like zinc finger" evidence="1">
    <location>
        <begin position="21"/>
        <end position="41"/>
    </location>
</feature>
<dbReference type="PANTHER" id="PTHR31827:SF1">
    <property type="entry name" value="EMB|CAB89363.1"/>
    <property type="match status" value="1"/>
</dbReference>
<keyword evidence="4" id="KW-1185">Reference proteome</keyword>
<evidence type="ECO:0000313" key="4">
    <source>
        <dbReference type="Proteomes" id="UP000332933"/>
    </source>
</evidence>
<sequence>MMEKTASSTTSTTAASRRALCQHKDCAKFAQTRGLCKAHGGGTRCKVPSCVKLAQSRGHCIAHGGGRKCQIEDCEKLAQSKGYCIAHGGGRKCVGVAMAGCQKFSQIKGKCKAHAKSSPEDAIDATPTVTPLVHAKVLALRDKTTLVPLKPTHAVPTTTPPPTIAAKSISLSPLREYVRRAEPTTCSFAALFTPLKTRHQPPPNA</sequence>
<accession>A0A485KZA3</accession>